<dbReference type="PROSITE" id="PS51257">
    <property type="entry name" value="PROKAR_LIPOPROTEIN"/>
    <property type="match status" value="1"/>
</dbReference>
<sequence>MKKTIYTAIAITVFFLSSCSDDKGERNPYLLEAQFSFDINLNLPKYNGLTIPGNAVYIDDPTVGIRGILVINAGGSFYAWEASCPNHAPNDCSTMEIEGGTNCRCNCEDYEYSLFNGQMLNRPDTEERTYDLLFYQTQKSGSTLRVYNN</sequence>
<dbReference type="Proteomes" id="UP000653730">
    <property type="component" value="Unassembled WGS sequence"/>
</dbReference>
<keyword evidence="2" id="KW-1185">Reference proteome</keyword>
<reference evidence="1 2" key="1">
    <citation type="submission" date="2020-09" db="EMBL/GenBank/DDBJ databases">
        <title>Sinomicrobium weinanense sp. nov., a halophilic bacteria isolated from saline-alkali soil.</title>
        <authorList>
            <person name="Wu P."/>
            <person name="Ren H."/>
            <person name="Mei Y."/>
            <person name="Liang Y."/>
            <person name="Chen Z."/>
        </authorList>
    </citation>
    <scope>NUCLEOTIDE SEQUENCE [LARGE SCALE GENOMIC DNA]</scope>
    <source>
        <strain evidence="1 2">FJxs</strain>
    </source>
</reference>
<dbReference type="SUPFAM" id="SSF50022">
    <property type="entry name" value="ISP domain"/>
    <property type="match status" value="1"/>
</dbReference>
<comment type="caution">
    <text evidence="1">The sequence shown here is derived from an EMBL/GenBank/DDBJ whole genome shotgun (WGS) entry which is preliminary data.</text>
</comment>
<dbReference type="RefSeq" id="WP_187966699.1">
    <property type="nucleotide sequence ID" value="NZ_JACVDC010000063.1"/>
</dbReference>
<organism evidence="1 2">
    <name type="scientific">Sinomicrobium weinanense</name>
    <dbReference type="NCBI Taxonomy" id="2842200"/>
    <lineage>
        <taxon>Bacteria</taxon>
        <taxon>Pseudomonadati</taxon>
        <taxon>Bacteroidota</taxon>
        <taxon>Flavobacteriia</taxon>
        <taxon>Flavobacteriales</taxon>
        <taxon>Flavobacteriaceae</taxon>
        <taxon>Sinomicrobium</taxon>
    </lineage>
</organism>
<protein>
    <recommendedName>
        <fullName evidence="3">Rieske domain-containing protein</fullName>
    </recommendedName>
</protein>
<dbReference type="AlphaFoldDB" id="A0A926JU46"/>
<dbReference type="InterPro" id="IPR036922">
    <property type="entry name" value="Rieske_2Fe-2S_sf"/>
</dbReference>
<accession>A0A926JU46</accession>
<evidence type="ECO:0000313" key="1">
    <source>
        <dbReference type="EMBL" id="MBC9797567.1"/>
    </source>
</evidence>
<evidence type="ECO:0008006" key="3">
    <source>
        <dbReference type="Google" id="ProtNLM"/>
    </source>
</evidence>
<gene>
    <name evidence="1" type="ORF">IBL28_16440</name>
</gene>
<dbReference type="Gene3D" id="2.102.10.10">
    <property type="entry name" value="Rieske [2Fe-2S] iron-sulphur domain"/>
    <property type="match status" value="1"/>
</dbReference>
<dbReference type="GO" id="GO:0051537">
    <property type="term" value="F:2 iron, 2 sulfur cluster binding"/>
    <property type="evidence" value="ECO:0007669"/>
    <property type="project" value="InterPro"/>
</dbReference>
<evidence type="ECO:0000313" key="2">
    <source>
        <dbReference type="Proteomes" id="UP000653730"/>
    </source>
</evidence>
<proteinExistence type="predicted"/>
<dbReference type="EMBL" id="JACVDC010000063">
    <property type="protein sequence ID" value="MBC9797567.1"/>
    <property type="molecule type" value="Genomic_DNA"/>
</dbReference>
<name>A0A926JU46_9FLAO</name>